<gene>
    <name evidence="9" type="ORF">GUJ93_ZPchr0012g20967</name>
</gene>
<comment type="caution">
    <text evidence="9">The sequence shown here is derived from an EMBL/GenBank/DDBJ whole genome shotgun (WGS) entry which is preliminary data.</text>
</comment>
<organism evidence="9 10">
    <name type="scientific">Zizania palustris</name>
    <name type="common">Northern wild rice</name>
    <dbReference type="NCBI Taxonomy" id="103762"/>
    <lineage>
        <taxon>Eukaryota</taxon>
        <taxon>Viridiplantae</taxon>
        <taxon>Streptophyta</taxon>
        <taxon>Embryophyta</taxon>
        <taxon>Tracheophyta</taxon>
        <taxon>Spermatophyta</taxon>
        <taxon>Magnoliopsida</taxon>
        <taxon>Liliopsida</taxon>
        <taxon>Poales</taxon>
        <taxon>Poaceae</taxon>
        <taxon>BOP clade</taxon>
        <taxon>Oryzoideae</taxon>
        <taxon>Oryzeae</taxon>
        <taxon>Zizaniinae</taxon>
        <taxon>Zizania</taxon>
    </lineage>
</organism>
<evidence type="ECO:0000313" key="10">
    <source>
        <dbReference type="Proteomes" id="UP000729402"/>
    </source>
</evidence>
<dbReference type="Proteomes" id="UP000729402">
    <property type="component" value="Unassembled WGS sequence"/>
</dbReference>
<evidence type="ECO:0000259" key="8">
    <source>
        <dbReference type="PROSITE" id="PS50217"/>
    </source>
</evidence>
<keyword evidence="4" id="KW-0238">DNA-binding</keyword>
<feature type="compositionally biased region" description="Low complexity" evidence="7">
    <location>
        <begin position="140"/>
        <end position="155"/>
    </location>
</feature>
<evidence type="ECO:0000256" key="4">
    <source>
        <dbReference type="ARBA" id="ARBA00023125"/>
    </source>
</evidence>
<evidence type="ECO:0000256" key="6">
    <source>
        <dbReference type="ARBA" id="ARBA00023242"/>
    </source>
</evidence>
<dbReference type="PANTHER" id="PTHR45967:SF2">
    <property type="entry name" value="BZIP TRANSCRIPTION FACTOR 68"/>
    <property type="match status" value="1"/>
</dbReference>
<dbReference type="GO" id="GO:0003700">
    <property type="term" value="F:DNA-binding transcription factor activity"/>
    <property type="evidence" value="ECO:0007669"/>
    <property type="project" value="InterPro"/>
</dbReference>
<dbReference type="Pfam" id="PF16596">
    <property type="entry name" value="MFMR_assoc"/>
    <property type="match status" value="1"/>
</dbReference>
<evidence type="ECO:0000256" key="3">
    <source>
        <dbReference type="ARBA" id="ARBA00023015"/>
    </source>
</evidence>
<dbReference type="PROSITE" id="PS50217">
    <property type="entry name" value="BZIP"/>
    <property type="match status" value="1"/>
</dbReference>
<comment type="similarity">
    <text evidence="2">Belongs to the bZIP family.</text>
</comment>
<keyword evidence="10" id="KW-1185">Reference proteome</keyword>
<name>A0A8J6BUK7_ZIZPA</name>
<keyword evidence="3" id="KW-0805">Transcription regulation</keyword>
<dbReference type="PANTHER" id="PTHR45967">
    <property type="entry name" value="G-BOX-BINDING FACTOR 3-RELATED"/>
    <property type="match status" value="1"/>
</dbReference>
<feature type="compositionally biased region" description="Basic and acidic residues" evidence="7">
    <location>
        <begin position="93"/>
        <end position="105"/>
    </location>
</feature>
<evidence type="ECO:0000256" key="2">
    <source>
        <dbReference type="ARBA" id="ARBA00007163"/>
    </source>
</evidence>
<dbReference type="InterPro" id="IPR004827">
    <property type="entry name" value="bZIP"/>
</dbReference>
<comment type="subcellular location">
    <subcellularLocation>
        <location evidence="1">Nucleus</location>
    </subcellularLocation>
</comment>
<feature type="compositionally biased region" description="Polar residues" evidence="7">
    <location>
        <begin position="176"/>
        <end position="195"/>
    </location>
</feature>
<feature type="compositionally biased region" description="Polar residues" evidence="7">
    <location>
        <begin position="112"/>
        <end position="123"/>
    </location>
</feature>
<evidence type="ECO:0000256" key="5">
    <source>
        <dbReference type="ARBA" id="ARBA00023163"/>
    </source>
</evidence>
<dbReference type="PROSITE" id="PS00036">
    <property type="entry name" value="BZIP_BASIC"/>
    <property type="match status" value="1"/>
</dbReference>
<dbReference type="OrthoDB" id="1642657at2759"/>
<keyword evidence="5" id="KW-0804">Transcription</keyword>
<feature type="domain" description="BZIP" evidence="8">
    <location>
        <begin position="253"/>
        <end position="316"/>
    </location>
</feature>
<dbReference type="FunFam" id="1.20.5.170:FF:000020">
    <property type="entry name" value="BZIP transcription factor"/>
    <property type="match status" value="1"/>
</dbReference>
<feature type="region of interest" description="Disordered" evidence="7">
    <location>
        <begin position="223"/>
        <end position="274"/>
    </location>
</feature>
<feature type="region of interest" description="Disordered" evidence="7">
    <location>
        <begin position="88"/>
        <end position="209"/>
    </location>
</feature>
<dbReference type="EMBL" id="JAAALK010000080">
    <property type="protein sequence ID" value="KAG8093355.1"/>
    <property type="molecule type" value="Genomic_DNA"/>
</dbReference>
<evidence type="ECO:0000256" key="7">
    <source>
        <dbReference type="SAM" id="MobiDB-lite"/>
    </source>
</evidence>
<dbReference type="SMART" id="SM00338">
    <property type="entry name" value="BRLZ"/>
    <property type="match status" value="1"/>
</dbReference>
<evidence type="ECO:0000256" key="1">
    <source>
        <dbReference type="ARBA" id="ARBA00004123"/>
    </source>
</evidence>
<dbReference type="GO" id="GO:0005634">
    <property type="term" value="C:nucleus"/>
    <property type="evidence" value="ECO:0007669"/>
    <property type="project" value="UniProtKB-SubCell"/>
</dbReference>
<dbReference type="CDD" id="cd14702">
    <property type="entry name" value="bZIP_plant_GBF1"/>
    <property type="match status" value="1"/>
</dbReference>
<dbReference type="InterPro" id="IPR044827">
    <property type="entry name" value="GBF-like"/>
</dbReference>
<feature type="compositionally biased region" description="Basic and acidic residues" evidence="7">
    <location>
        <begin position="262"/>
        <end position="274"/>
    </location>
</feature>
<dbReference type="GO" id="GO:0043565">
    <property type="term" value="F:sequence-specific DNA binding"/>
    <property type="evidence" value="ECO:0007669"/>
    <property type="project" value="InterPro"/>
</dbReference>
<protein>
    <recommendedName>
        <fullName evidence="8">BZIP domain-containing protein</fullName>
    </recommendedName>
</protein>
<dbReference type="Pfam" id="PF00170">
    <property type="entry name" value="bZIP_1"/>
    <property type="match status" value="1"/>
</dbReference>
<sequence>MTIWRHADIMASVYEHHDNHDNGLSECLKSMIPLPPYGTPPPPYAMYPPGGIYAHPSMPPGAHPFTPYVMNSPNGNADPTGTTAAVAAAGGETDGKSSEGKEKSPIKRSKGSLGSLNMITGKNSCEHGKISGASANGAISQSGESGSESYSEGSEANSQNDSHHKESGNEQDGEVRSSQNDGSRSPSQAKLNQTMAIRPIPSSGPVPAPTMNLNIGMDYWANMASSTPHGKATPDAAPGSIVPAEQWVQDERELKRQKRKQSNRESARRSRLRKQAECEELAQHAEVLKQENDSLRDEVNQIRKEYDVLLSKNSSLKEKLGDKQHKIDEAGADNKQQHSGNDSQKKRN</sequence>
<evidence type="ECO:0000313" key="9">
    <source>
        <dbReference type="EMBL" id="KAG8093355.1"/>
    </source>
</evidence>
<accession>A0A8J6BUK7</accession>
<proteinExistence type="inferred from homology"/>
<reference evidence="9" key="1">
    <citation type="journal article" date="2021" name="bioRxiv">
        <title>Whole Genome Assembly and Annotation of Northern Wild Rice, Zizania palustris L., Supports a Whole Genome Duplication in the Zizania Genus.</title>
        <authorList>
            <person name="Haas M."/>
            <person name="Kono T."/>
            <person name="Macchietto M."/>
            <person name="Millas R."/>
            <person name="McGilp L."/>
            <person name="Shao M."/>
            <person name="Duquette J."/>
            <person name="Hirsch C.N."/>
            <person name="Kimball J."/>
        </authorList>
    </citation>
    <scope>NUCLEOTIDE SEQUENCE</scope>
    <source>
        <tissue evidence="9">Fresh leaf tissue</tissue>
    </source>
</reference>
<dbReference type="InterPro" id="IPR045314">
    <property type="entry name" value="bZIP_plant_GBF1"/>
</dbReference>
<dbReference type="AlphaFoldDB" id="A0A8J6BUK7"/>
<reference evidence="9" key="2">
    <citation type="submission" date="2021-02" db="EMBL/GenBank/DDBJ databases">
        <authorList>
            <person name="Kimball J.A."/>
            <person name="Haas M.W."/>
            <person name="Macchietto M."/>
            <person name="Kono T."/>
            <person name="Duquette J."/>
            <person name="Shao M."/>
        </authorList>
    </citation>
    <scope>NUCLEOTIDE SEQUENCE</scope>
    <source>
        <tissue evidence="9">Fresh leaf tissue</tissue>
    </source>
</reference>
<feature type="region of interest" description="Disordered" evidence="7">
    <location>
        <begin position="311"/>
        <end position="348"/>
    </location>
</feature>
<keyword evidence="6" id="KW-0539">Nucleus</keyword>
<feature type="compositionally biased region" description="Basic and acidic residues" evidence="7">
    <location>
        <begin position="315"/>
        <end position="329"/>
    </location>
</feature>